<keyword evidence="2" id="KW-0732">Signal</keyword>
<accession>A0A022QEV0</accession>
<dbReference type="AlphaFoldDB" id="A0A022QEV0"/>
<evidence type="ECO:0000313" key="3">
    <source>
        <dbReference type="EMBL" id="EYU26134.1"/>
    </source>
</evidence>
<reference evidence="3 4" key="1">
    <citation type="journal article" date="2013" name="Proc. Natl. Acad. Sci. U.S.A.">
        <title>Fine-scale variation in meiotic recombination in Mimulus inferred from population shotgun sequencing.</title>
        <authorList>
            <person name="Hellsten U."/>
            <person name="Wright K.M."/>
            <person name="Jenkins J."/>
            <person name="Shu S."/>
            <person name="Yuan Y."/>
            <person name="Wessler S.R."/>
            <person name="Schmutz J."/>
            <person name="Willis J.H."/>
            <person name="Rokhsar D.S."/>
        </authorList>
    </citation>
    <scope>NUCLEOTIDE SEQUENCE [LARGE SCALE GENOMIC DNA]</scope>
    <source>
        <strain evidence="4">cv. DUN x IM62</strain>
    </source>
</reference>
<evidence type="ECO:0008006" key="5">
    <source>
        <dbReference type="Google" id="ProtNLM"/>
    </source>
</evidence>
<feature type="signal peptide" evidence="2">
    <location>
        <begin position="1"/>
        <end position="28"/>
    </location>
</feature>
<feature type="compositionally biased region" description="Low complexity" evidence="1">
    <location>
        <begin position="111"/>
        <end position="123"/>
    </location>
</feature>
<dbReference type="OMA" id="SIYLVVH"/>
<dbReference type="PANTHER" id="PTHR36733">
    <property type="entry name" value="CELL WALL PROTEIN-RELATED"/>
    <property type="match status" value="1"/>
</dbReference>
<dbReference type="PhylomeDB" id="A0A022QEV0"/>
<feature type="compositionally biased region" description="Gly residues" evidence="1">
    <location>
        <begin position="86"/>
        <end position="97"/>
    </location>
</feature>
<dbReference type="EMBL" id="KI631751">
    <property type="protein sequence ID" value="EYU26134.1"/>
    <property type="molecule type" value="Genomic_DNA"/>
</dbReference>
<name>A0A022QEV0_ERYGU</name>
<dbReference type="InterPro" id="IPR034565">
    <property type="entry name" value="Put_cell_wall"/>
</dbReference>
<feature type="chain" id="PRO_5001506814" description="Cell wall protein" evidence="2">
    <location>
        <begin position="29"/>
        <end position="132"/>
    </location>
</feature>
<keyword evidence="4" id="KW-1185">Reference proteome</keyword>
<dbReference type="PANTHER" id="PTHR36733:SF1">
    <property type="entry name" value="CELL WALL PROTEIN-RELATED"/>
    <property type="match status" value="1"/>
</dbReference>
<dbReference type="OrthoDB" id="1931827at2759"/>
<evidence type="ECO:0000256" key="2">
    <source>
        <dbReference type="SAM" id="SignalP"/>
    </source>
</evidence>
<gene>
    <name evidence="3" type="ORF">MIMGU_mgv11b013521mg</name>
</gene>
<feature type="region of interest" description="Disordered" evidence="1">
    <location>
        <begin position="79"/>
        <end position="132"/>
    </location>
</feature>
<organism evidence="3 4">
    <name type="scientific">Erythranthe guttata</name>
    <name type="common">Yellow monkey flower</name>
    <name type="synonym">Mimulus guttatus</name>
    <dbReference type="NCBI Taxonomy" id="4155"/>
    <lineage>
        <taxon>Eukaryota</taxon>
        <taxon>Viridiplantae</taxon>
        <taxon>Streptophyta</taxon>
        <taxon>Embryophyta</taxon>
        <taxon>Tracheophyta</taxon>
        <taxon>Spermatophyta</taxon>
        <taxon>Magnoliopsida</taxon>
        <taxon>eudicotyledons</taxon>
        <taxon>Gunneridae</taxon>
        <taxon>Pentapetalae</taxon>
        <taxon>asterids</taxon>
        <taxon>lamiids</taxon>
        <taxon>Lamiales</taxon>
        <taxon>Phrymaceae</taxon>
        <taxon>Erythranthe</taxon>
    </lineage>
</organism>
<evidence type="ECO:0000313" key="4">
    <source>
        <dbReference type="Proteomes" id="UP000030748"/>
    </source>
</evidence>
<protein>
    <recommendedName>
        <fullName evidence="5">Cell wall protein</fullName>
    </recommendedName>
</protein>
<dbReference type="KEGG" id="egt:105970628"/>
<sequence>MAFHSRAFLGFVVFLSIYLVVHHATVEARNIPADAKLQPEWFGHFDRSVLIPGIGRVMLPPKGSHFNFNYDPITGAPNGNGVSIPGVGGGDPAGGGSPRSYVPGGDDTLLPNPGVEVPNPNGGSRVPTPSGN</sequence>
<dbReference type="eggNOG" id="ENOG502S86B">
    <property type="taxonomic scope" value="Eukaryota"/>
</dbReference>
<evidence type="ECO:0000256" key="1">
    <source>
        <dbReference type="SAM" id="MobiDB-lite"/>
    </source>
</evidence>
<dbReference type="Proteomes" id="UP000030748">
    <property type="component" value="Unassembled WGS sequence"/>
</dbReference>
<proteinExistence type="predicted"/>